<evidence type="ECO:0000256" key="1">
    <source>
        <dbReference type="ARBA" id="ARBA00007074"/>
    </source>
</evidence>
<evidence type="ECO:0000256" key="4">
    <source>
        <dbReference type="ARBA" id="ARBA00022807"/>
    </source>
</evidence>
<keyword evidence="2" id="KW-0645">Protease</keyword>
<dbReference type="InterPro" id="IPR041382">
    <property type="entry name" value="SH3_16"/>
</dbReference>
<dbReference type="InterPro" id="IPR051794">
    <property type="entry name" value="PG_Endopeptidase_C40"/>
</dbReference>
<accession>A0ABS8BWH1</accession>
<keyword evidence="4" id="KW-0788">Thiol protease</keyword>
<comment type="caution">
    <text evidence="6">The sequence shown here is derived from an EMBL/GenBank/DDBJ whole genome shotgun (WGS) entry which is preliminary data.</text>
</comment>
<dbReference type="InterPro" id="IPR000064">
    <property type="entry name" value="NLP_P60_dom"/>
</dbReference>
<dbReference type="PROSITE" id="PS51935">
    <property type="entry name" value="NLPC_P60"/>
    <property type="match status" value="1"/>
</dbReference>
<reference evidence="6" key="1">
    <citation type="submission" date="2021-10" db="EMBL/GenBank/DDBJ databases">
        <title>Loktanella gaetbuli sp. nov., isolated from a tidal flat.</title>
        <authorList>
            <person name="Park S."/>
            <person name="Yoon J.-H."/>
        </authorList>
    </citation>
    <scope>NUCLEOTIDE SEQUENCE</scope>
    <source>
        <strain evidence="6">TSTF-M6</strain>
    </source>
</reference>
<comment type="similarity">
    <text evidence="1">Belongs to the peptidase C40 family.</text>
</comment>
<dbReference type="Gene3D" id="2.30.30.40">
    <property type="entry name" value="SH3 Domains"/>
    <property type="match status" value="1"/>
</dbReference>
<dbReference type="Gene3D" id="3.90.1720.10">
    <property type="entry name" value="endopeptidase domain like (from Nostoc punctiforme)"/>
    <property type="match status" value="1"/>
</dbReference>
<proteinExistence type="inferred from homology"/>
<dbReference type="PANTHER" id="PTHR47359">
    <property type="entry name" value="PEPTIDOGLYCAN DL-ENDOPEPTIDASE CWLO"/>
    <property type="match status" value="1"/>
</dbReference>
<organism evidence="6 7">
    <name type="scientific">Loktanella gaetbuli</name>
    <dbReference type="NCBI Taxonomy" id="2881335"/>
    <lineage>
        <taxon>Bacteria</taxon>
        <taxon>Pseudomonadati</taxon>
        <taxon>Pseudomonadota</taxon>
        <taxon>Alphaproteobacteria</taxon>
        <taxon>Rhodobacterales</taxon>
        <taxon>Roseobacteraceae</taxon>
        <taxon>Loktanella</taxon>
    </lineage>
</organism>
<dbReference type="Pfam" id="PF00877">
    <property type="entry name" value="NLPC_P60"/>
    <property type="match status" value="1"/>
</dbReference>
<evidence type="ECO:0000256" key="2">
    <source>
        <dbReference type="ARBA" id="ARBA00022670"/>
    </source>
</evidence>
<dbReference type="InterPro" id="IPR038765">
    <property type="entry name" value="Papain-like_cys_pep_sf"/>
</dbReference>
<name>A0ABS8BWH1_9RHOB</name>
<dbReference type="RefSeq" id="WP_226748563.1">
    <property type="nucleotide sequence ID" value="NZ_JAJATZ010000005.1"/>
</dbReference>
<keyword evidence="3" id="KW-0378">Hydrolase</keyword>
<gene>
    <name evidence="6" type="ORF">LGQ03_11785</name>
</gene>
<dbReference type="Pfam" id="PF18348">
    <property type="entry name" value="SH3_16"/>
    <property type="match status" value="1"/>
</dbReference>
<evidence type="ECO:0000256" key="3">
    <source>
        <dbReference type="ARBA" id="ARBA00022801"/>
    </source>
</evidence>
<dbReference type="EMBL" id="JAJATZ010000005">
    <property type="protein sequence ID" value="MCB5199919.1"/>
    <property type="molecule type" value="Genomic_DNA"/>
</dbReference>
<evidence type="ECO:0000313" key="6">
    <source>
        <dbReference type="EMBL" id="MCB5199919.1"/>
    </source>
</evidence>
<dbReference type="SUPFAM" id="SSF54001">
    <property type="entry name" value="Cysteine proteinases"/>
    <property type="match status" value="1"/>
</dbReference>
<evidence type="ECO:0000313" key="7">
    <source>
        <dbReference type="Proteomes" id="UP001138961"/>
    </source>
</evidence>
<dbReference type="PANTHER" id="PTHR47359:SF3">
    <property type="entry name" value="NLP_P60 DOMAIN-CONTAINING PROTEIN-RELATED"/>
    <property type="match status" value="1"/>
</dbReference>
<keyword evidence="7" id="KW-1185">Reference proteome</keyword>
<feature type="domain" description="NlpC/P60" evidence="5">
    <location>
        <begin position="148"/>
        <end position="272"/>
    </location>
</feature>
<dbReference type="Proteomes" id="UP001138961">
    <property type="component" value="Unassembled WGS sequence"/>
</dbReference>
<evidence type="ECO:0000259" key="5">
    <source>
        <dbReference type="PROSITE" id="PS51935"/>
    </source>
</evidence>
<protein>
    <submittedName>
        <fullName evidence="6">C40 family peptidase</fullName>
    </submittedName>
</protein>
<sequence>MTDRRLWPANDRVALRSLGLTDRVAVDGTPARLSRPVTDLCRSPGGARERQLLLGENVTTLEFQNGWAFVQTENGYCGYVAADRLDNIHWPTHRVSTFGTHAYTSETMKSEPTMALPFGARLRVIDERPKFFETPQGFVPKKHLRPLDRPFADPVNVAQLHFNVPYLWGGNSTRGIDCSGLIHAALTACDIPCPGDADLQEAALGDALSPDAPLQRGDLIFWPGHVGMMVDEQVMIHANAHAMACVYEPIDNAILRIKTQGDGDVSSRRRLTERAG</sequence>